<evidence type="ECO:0000256" key="1">
    <source>
        <dbReference type="SAM" id="MobiDB-lite"/>
    </source>
</evidence>
<proteinExistence type="predicted"/>
<sequence length="117" mass="12713">MIGISTPKVNRVIALGQEVDDAESLFDSYIEGLTEEEQAALIALMWVGRGDFDADDWEDALNTAMTDAADNAAEVLKEDEDFPDHLEAGLAEMAGDADDEEDEDDIPEGFAEDDEEG</sequence>
<evidence type="ECO:0000313" key="2">
    <source>
        <dbReference type="EMBL" id="SHI80726.1"/>
    </source>
</evidence>
<evidence type="ECO:0008006" key="4">
    <source>
        <dbReference type="Google" id="ProtNLM"/>
    </source>
</evidence>
<feature type="region of interest" description="Disordered" evidence="1">
    <location>
        <begin position="84"/>
        <end position="117"/>
    </location>
</feature>
<reference evidence="2 3" key="1">
    <citation type="submission" date="2016-11" db="EMBL/GenBank/DDBJ databases">
        <authorList>
            <person name="Jaros S."/>
            <person name="Januszkiewicz K."/>
            <person name="Wedrychowicz H."/>
        </authorList>
    </citation>
    <scope>NUCLEOTIDE SEQUENCE [LARGE SCALE GENOMIC DNA]</scope>
    <source>
        <strain evidence="2 3">DSM 100565</strain>
    </source>
</reference>
<dbReference type="AlphaFoldDB" id="A0A1M6E5E5"/>
<dbReference type="EMBL" id="FQYO01000003">
    <property type="protein sequence ID" value="SHI80726.1"/>
    <property type="molecule type" value="Genomic_DNA"/>
</dbReference>
<dbReference type="RefSeq" id="WP_073328761.1">
    <property type="nucleotide sequence ID" value="NZ_FQYO01000003.1"/>
</dbReference>
<dbReference type="OrthoDB" id="5641374at2"/>
<feature type="compositionally biased region" description="Acidic residues" evidence="1">
    <location>
        <begin position="95"/>
        <end position="117"/>
    </location>
</feature>
<dbReference type="STRING" id="1447782.SAMN05444417_1815"/>
<organism evidence="2 3">
    <name type="scientific">Wenxinia saemankumensis</name>
    <dbReference type="NCBI Taxonomy" id="1447782"/>
    <lineage>
        <taxon>Bacteria</taxon>
        <taxon>Pseudomonadati</taxon>
        <taxon>Pseudomonadota</taxon>
        <taxon>Alphaproteobacteria</taxon>
        <taxon>Rhodobacterales</taxon>
        <taxon>Roseobacteraceae</taxon>
        <taxon>Wenxinia</taxon>
    </lineage>
</organism>
<dbReference type="Proteomes" id="UP000184292">
    <property type="component" value="Unassembled WGS sequence"/>
</dbReference>
<gene>
    <name evidence="2" type="ORF">SAMN05444417_1815</name>
</gene>
<evidence type="ECO:0000313" key="3">
    <source>
        <dbReference type="Proteomes" id="UP000184292"/>
    </source>
</evidence>
<accession>A0A1M6E5E5</accession>
<name>A0A1M6E5E5_9RHOB</name>
<keyword evidence="3" id="KW-1185">Reference proteome</keyword>
<dbReference type="InterPro" id="IPR022254">
    <property type="entry name" value="DUF3775"/>
</dbReference>
<protein>
    <recommendedName>
        <fullName evidence="4">DUF3775 domain-containing protein</fullName>
    </recommendedName>
</protein>
<dbReference type="Pfam" id="PF12616">
    <property type="entry name" value="DUF3775"/>
    <property type="match status" value="1"/>
</dbReference>